<keyword evidence="6" id="KW-1185">Reference proteome</keyword>
<proteinExistence type="predicted"/>
<dbReference type="SMART" id="SM00248">
    <property type="entry name" value="ANK"/>
    <property type="match status" value="4"/>
</dbReference>
<dbReference type="InterPro" id="IPR036770">
    <property type="entry name" value="Ankyrin_rpt-contain_sf"/>
</dbReference>
<dbReference type="PANTHER" id="PTHR24123">
    <property type="entry name" value="ANKYRIN REPEAT-CONTAINING"/>
    <property type="match status" value="1"/>
</dbReference>
<dbReference type="PROSITE" id="PS50297">
    <property type="entry name" value="ANK_REP_REGION"/>
    <property type="match status" value="1"/>
</dbReference>
<reference evidence="5" key="1">
    <citation type="submission" date="2020-05" db="EMBL/GenBank/DDBJ databases">
        <title>Phylogenomic resolution of chytrid fungi.</title>
        <authorList>
            <person name="Stajich J.E."/>
            <person name="Amses K."/>
            <person name="Simmons R."/>
            <person name="Seto K."/>
            <person name="Myers J."/>
            <person name="Bonds A."/>
            <person name="Quandt C.A."/>
            <person name="Barry K."/>
            <person name="Liu P."/>
            <person name="Grigoriev I."/>
            <person name="Longcore J.E."/>
            <person name="James T.Y."/>
        </authorList>
    </citation>
    <scope>NUCLEOTIDE SEQUENCE</scope>
    <source>
        <strain evidence="5">JEL0318</strain>
    </source>
</reference>
<gene>
    <name evidence="5" type="ORF">HK097_004551</name>
</gene>
<feature type="region of interest" description="Disordered" evidence="4">
    <location>
        <begin position="1"/>
        <end position="24"/>
    </location>
</feature>
<dbReference type="AlphaFoldDB" id="A0AAD5SLW6"/>
<sequence length="753" mass="85520">MVKRARKRQPLLQPGQQQPVWPPSPPDHIIEEFKHLPNELIFRIAYNSSWTTAYGMRLTCSWLRTWIREADIREVYRTDRGNWLYAAFTGRVELLERIHAKGKTYKFCRSRLGMWDMALRLACLGGSAEVAKLAFEHGAKLEPNVKYGWAEVQKELKLEFAAGESMAGNKDYHHFSLLNAVATGRILVIDAFLDAGLEETISPFRKARLLDTARETSIVSFAHLLAKMKSVDAKVVRGGMTTAAWACRPDLMRKIMARHPAATERLYIMLKNLKETHPDEVVKTLIQNFPNEFFSVTNMSRIVQSWKIERVEFVVPDMSDPRFNVNIIWLVSRIGNSSKHVGIVKALLEWQRVKFLDALLMDLSIVFAEWHLRCVELVVPHIVGVRFIMEIGTLVGRVGYYPDHATIVKTLLEYHKGVFLVTLTDRAVLQLVLKRWDVKCLEPVLLELFECTYDTVPWMWMDLGRQGSRSDVVKLLLDVAWYFFAKPSAAVMVHITNNWHNDCLKEYVAKMTGPEQMFTAFSHAIIARRYEFASMVQRRATALDKPLLMPMPEPLLIKLATENIPCLLESALESGIKISHACLQKCLCQAATSGSLDCVRLLIQHGADVNLGTETPLLLASRNKHAEIVKHLLNNGADVQISTALDAAMQNNACRIMSMLLWKDADVVELLRGAIRRGDRGGIVNLLSCIEVHNARILTLDVMADGEGDLGRKIVLPFNYLMEATRYDYDYEWVAQILRSSPCLEVEYSSIVG</sequence>
<name>A0AAD5SLW6_9FUNG</name>
<dbReference type="SUPFAM" id="SSF48403">
    <property type="entry name" value="Ankyrin repeat"/>
    <property type="match status" value="1"/>
</dbReference>
<organism evidence="5 6">
    <name type="scientific">Rhizophlyctis rosea</name>
    <dbReference type="NCBI Taxonomy" id="64517"/>
    <lineage>
        <taxon>Eukaryota</taxon>
        <taxon>Fungi</taxon>
        <taxon>Fungi incertae sedis</taxon>
        <taxon>Chytridiomycota</taxon>
        <taxon>Chytridiomycota incertae sedis</taxon>
        <taxon>Chytridiomycetes</taxon>
        <taxon>Rhizophlyctidales</taxon>
        <taxon>Rhizophlyctidaceae</taxon>
        <taxon>Rhizophlyctis</taxon>
    </lineage>
</organism>
<keyword evidence="2 3" id="KW-0040">ANK repeat</keyword>
<evidence type="ECO:0000256" key="2">
    <source>
        <dbReference type="ARBA" id="ARBA00023043"/>
    </source>
</evidence>
<evidence type="ECO:0000313" key="6">
    <source>
        <dbReference type="Proteomes" id="UP001212841"/>
    </source>
</evidence>
<dbReference type="EMBL" id="JADGJD010000218">
    <property type="protein sequence ID" value="KAJ3053311.1"/>
    <property type="molecule type" value="Genomic_DNA"/>
</dbReference>
<evidence type="ECO:0000256" key="3">
    <source>
        <dbReference type="PROSITE-ProRule" id="PRU00023"/>
    </source>
</evidence>
<dbReference type="PANTHER" id="PTHR24123:SF33">
    <property type="entry name" value="PROTEIN HOS4"/>
    <property type="match status" value="1"/>
</dbReference>
<dbReference type="InterPro" id="IPR002110">
    <property type="entry name" value="Ankyrin_rpt"/>
</dbReference>
<dbReference type="PROSITE" id="PS50088">
    <property type="entry name" value="ANK_REPEAT"/>
    <property type="match status" value="2"/>
</dbReference>
<evidence type="ECO:0000256" key="1">
    <source>
        <dbReference type="ARBA" id="ARBA00022737"/>
    </source>
</evidence>
<dbReference type="Proteomes" id="UP001212841">
    <property type="component" value="Unassembled WGS sequence"/>
</dbReference>
<accession>A0AAD5SLW6</accession>
<dbReference type="InterPro" id="IPR051165">
    <property type="entry name" value="Multifunctional_ANK_Repeat"/>
</dbReference>
<dbReference type="Gene3D" id="1.25.40.20">
    <property type="entry name" value="Ankyrin repeat-containing domain"/>
    <property type="match status" value="1"/>
</dbReference>
<feature type="repeat" description="ANK" evidence="3">
    <location>
        <begin position="612"/>
        <end position="644"/>
    </location>
</feature>
<feature type="compositionally biased region" description="Low complexity" evidence="4">
    <location>
        <begin position="10"/>
        <end position="19"/>
    </location>
</feature>
<dbReference type="Pfam" id="PF12796">
    <property type="entry name" value="Ank_2"/>
    <property type="match status" value="1"/>
</dbReference>
<evidence type="ECO:0000256" key="4">
    <source>
        <dbReference type="SAM" id="MobiDB-lite"/>
    </source>
</evidence>
<comment type="caution">
    <text evidence="5">The sequence shown here is derived from an EMBL/GenBank/DDBJ whole genome shotgun (WGS) entry which is preliminary data.</text>
</comment>
<keyword evidence="1" id="KW-0677">Repeat</keyword>
<feature type="repeat" description="ANK" evidence="3">
    <location>
        <begin position="587"/>
        <end position="614"/>
    </location>
</feature>
<protein>
    <submittedName>
        <fullName evidence="5">Uncharacterized protein</fullName>
    </submittedName>
</protein>
<evidence type="ECO:0000313" key="5">
    <source>
        <dbReference type="EMBL" id="KAJ3053311.1"/>
    </source>
</evidence>